<dbReference type="Pfam" id="PF12115">
    <property type="entry name" value="Salp15"/>
    <property type="match status" value="1"/>
</dbReference>
<dbReference type="AlphaFoldDB" id="Q8MVC0"/>
<reference evidence="7" key="1">
    <citation type="journal article" date="2002" name="J. Exp. Biol.">
        <title>Exploring the sialome of the tick Ixodes scapularis.</title>
        <authorList>
            <person name="Valenzuela J.G."/>
            <person name="Francischetti I.M."/>
            <person name="Pham V.M."/>
            <person name="Garfield M.K."/>
            <person name="Mather T.N."/>
            <person name="Ribeiro J.M."/>
        </authorList>
    </citation>
    <scope>NUCLEOTIDE SEQUENCE</scope>
    <source>
        <strain evidence="7">Rhode Island</strain>
        <tissue evidence="7">Salivary gland</tissue>
    </source>
</reference>
<evidence type="ECO:0000256" key="3">
    <source>
        <dbReference type="ARBA" id="ARBA00022729"/>
    </source>
</evidence>
<evidence type="ECO:0000256" key="1">
    <source>
        <dbReference type="ARBA" id="ARBA00004613"/>
    </source>
</evidence>
<feature type="signal peptide" evidence="6">
    <location>
        <begin position="1"/>
        <end position="18"/>
    </location>
</feature>
<evidence type="ECO:0000256" key="2">
    <source>
        <dbReference type="ARBA" id="ARBA00022525"/>
    </source>
</evidence>
<evidence type="ECO:0000313" key="7">
    <source>
        <dbReference type="EMBL" id="AAM93642.1"/>
    </source>
</evidence>
<evidence type="ECO:0000256" key="5">
    <source>
        <dbReference type="ARBA" id="ARBA00034321"/>
    </source>
</evidence>
<keyword evidence="4" id="KW-0325">Glycoprotein</keyword>
<sequence length="121" mass="13550">MQLALFLVVATFIYVSCGEKSESGLVIYKEFESLQEGCKQKLRDEMEQRCSEHPFQPELVEVLQCKFKCGNEHSNGKTLLISGQYINLNDGTPCGPNKICIDGQCVPRCSMPFVKGLKGRI</sequence>
<accession>Q8MVC0</accession>
<protein>
    <submittedName>
        <fullName evidence="7">Putative secreted protein</fullName>
    </submittedName>
</protein>
<name>Q8MVC0_IXOSC</name>
<dbReference type="Gene3D" id="3.40.1620.60">
    <property type="match status" value="1"/>
</dbReference>
<keyword evidence="2" id="KW-0964">Secreted</keyword>
<dbReference type="EMBL" id="AF483720">
    <property type="protein sequence ID" value="AAM93642.1"/>
    <property type="molecule type" value="mRNA"/>
</dbReference>
<dbReference type="InterPro" id="IPR021971">
    <property type="entry name" value="Salp15"/>
</dbReference>
<dbReference type="VEuPathDB" id="VectorBase:ISCP_016087"/>
<evidence type="ECO:0000256" key="4">
    <source>
        <dbReference type="ARBA" id="ARBA00023180"/>
    </source>
</evidence>
<evidence type="ECO:0000256" key="6">
    <source>
        <dbReference type="SAM" id="SignalP"/>
    </source>
</evidence>
<dbReference type="GO" id="GO:0005576">
    <property type="term" value="C:extracellular region"/>
    <property type="evidence" value="ECO:0007669"/>
    <property type="project" value="UniProtKB-SubCell"/>
</dbReference>
<organism evidence="7">
    <name type="scientific">Ixodes scapularis</name>
    <name type="common">Black-legged tick</name>
    <name type="synonym">Deer tick</name>
    <dbReference type="NCBI Taxonomy" id="6945"/>
    <lineage>
        <taxon>Eukaryota</taxon>
        <taxon>Metazoa</taxon>
        <taxon>Ecdysozoa</taxon>
        <taxon>Arthropoda</taxon>
        <taxon>Chelicerata</taxon>
        <taxon>Arachnida</taxon>
        <taxon>Acari</taxon>
        <taxon>Parasitiformes</taxon>
        <taxon>Ixodida</taxon>
        <taxon>Ixodoidea</taxon>
        <taxon>Ixodidae</taxon>
        <taxon>Ixodinae</taxon>
        <taxon>Ixodes</taxon>
    </lineage>
</organism>
<proteinExistence type="evidence at transcript level"/>
<comment type="similarity">
    <text evidence="5">Belongs to the salp15 family.</text>
</comment>
<comment type="subcellular location">
    <subcellularLocation>
        <location evidence="1">Secreted</location>
    </subcellularLocation>
</comment>
<feature type="chain" id="PRO_5004311572" evidence="6">
    <location>
        <begin position="19"/>
        <end position="121"/>
    </location>
</feature>
<keyword evidence="3 6" id="KW-0732">Signal</keyword>